<evidence type="ECO:0000313" key="1">
    <source>
        <dbReference type="EMBL" id="KZL49571.1"/>
    </source>
</evidence>
<name>A0A166JDQ1_NODSP</name>
<evidence type="ECO:0000313" key="2">
    <source>
        <dbReference type="Proteomes" id="UP000076555"/>
    </source>
</evidence>
<dbReference type="Proteomes" id="UP000076555">
    <property type="component" value="Unassembled WGS sequence"/>
</dbReference>
<reference evidence="1 2" key="1">
    <citation type="submission" date="2016-04" db="EMBL/GenBank/DDBJ databases">
        <title>Draft Genome Assembly of the Bloom-forming Cyanobacterium Nodularia spumigena Strain CENA596 in Shrimp Production Ponds.</title>
        <authorList>
            <person name="Popin R.V."/>
            <person name="Rigonato J."/>
            <person name="Abreu V.A."/>
            <person name="Andreote A.P."/>
            <person name="Silveira S.B."/>
            <person name="Odebrecht C."/>
            <person name="Fiore M.F."/>
        </authorList>
    </citation>
    <scope>NUCLEOTIDE SEQUENCE [LARGE SCALE GENOMIC DNA]</scope>
    <source>
        <strain evidence="1 2">CENA596</strain>
    </source>
</reference>
<organism evidence="1 2">
    <name type="scientific">Nodularia spumigena CENA596</name>
    <dbReference type="NCBI Taxonomy" id="1819295"/>
    <lineage>
        <taxon>Bacteria</taxon>
        <taxon>Bacillati</taxon>
        <taxon>Cyanobacteriota</taxon>
        <taxon>Cyanophyceae</taxon>
        <taxon>Nostocales</taxon>
        <taxon>Nodulariaceae</taxon>
        <taxon>Nodularia</taxon>
    </lineage>
</organism>
<dbReference type="AlphaFoldDB" id="A0A166JDQ1"/>
<comment type="caution">
    <text evidence="1">The sequence shown here is derived from an EMBL/GenBank/DDBJ whole genome shotgun (WGS) entry which is preliminary data.</text>
</comment>
<gene>
    <name evidence="1" type="ORF">A2T98_12050</name>
</gene>
<dbReference type="RefSeq" id="WP_063872981.1">
    <property type="nucleotide sequence ID" value="NZ_CAWMRI010000158.1"/>
</dbReference>
<proteinExistence type="predicted"/>
<sequence length="79" mass="9379">MKIKGIKRKNTIELFQEIKIPDGQQIVIEIIHEEPKKNGISESQFWKSLEKFRQEQELEIEPEVFANVRDTSPGREVNW</sequence>
<dbReference type="EMBL" id="LWAJ01000158">
    <property type="protein sequence ID" value="KZL49571.1"/>
    <property type="molecule type" value="Genomic_DNA"/>
</dbReference>
<protein>
    <submittedName>
        <fullName evidence="1">Uncharacterized protein</fullName>
    </submittedName>
</protein>
<dbReference type="OrthoDB" id="565210at2"/>
<accession>A0A166JDQ1</accession>